<dbReference type="GO" id="GO:0005549">
    <property type="term" value="F:odorant binding"/>
    <property type="evidence" value="ECO:0007669"/>
    <property type="project" value="InterPro"/>
</dbReference>
<organism evidence="10 11">
    <name type="scientific">Cotesia congregata</name>
    <name type="common">Parasitoid wasp</name>
    <name type="synonym">Apanteles congregatus</name>
    <dbReference type="NCBI Taxonomy" id="51543"/>
    <lineage>
        <taxon>Eukaryota</taxon>
        <taxon>Metazoa</taxon>
        <taxon>Ecdysozoa</taxon>
        <taxon>Arthropoda</taxon>
        <taxon>Hexapoda</taxon>
        <taxon>Insecta</taxon>
        <taxon>Pterygota</taxon>
        <taxon>Neoptera</taxon>
        <taxon>Endopterygota</taxon>
        <taxon>Hymenoptera</taxon>
        <taxon>Apocrita</taxon>
        <taxon>Ichneumonoidea</taxon>
        <taxon>Braconidae</taxon>
        <taxon>Microgastrinae</taxon>
        <taxon>Cotesia</taxon>
    </lineage>
</organism>
<keyword evidence="4" id="KW-0552">Olfaction</keyword>
<proteinExistence type="predicted"/>
<dbReference type="PANTHER" id="PTHR21137">
    <property type="entry name" value="ODORANT RECEPTOR"/>
    <property type="match status" value="1"/>
</dbReference>
<comment type="caution">
    <text evidence="10">The sequence shown here is derived from an EMBL/GenBank/DDBJ whole genome shotgun (WGS) entry which is preliminary data.</text>
</comment>
<dbReference type="GO" id="GO:0004984">
    <property type="term" value="F:olfactory receptor activity"/>
    <property type="evidence" value="ECO:0007669"/>
    <property type="project" value="InterPro"/>
</dbReference>
<evidence type="ECO:0000256" key="6">
    <source>
        <dbReference type="ARBA" id="ARBA00023136"/>
    </source>
</evidence>
<evidence type="ECO:0000256" key="2">
    <source>
        <dbReference type="ARBA" id="ARBA00022606"/>
    </source>
</evidence>
<dbReference type="GO" id="GO:0007165">
    <property type="term" value="P:signal transduction"/>
    <property type="evidence" value="ECO:0007669"/>
    <property type="project" value="UniProtKB-KW"/>
</dbReference>
<gene>
    <name evidence="10" type="ORF">HICCMSTLAB_LOCUS756</name>
</gene>
<protein>
    <submittedName>
        <fullName evidence="10">Olfactory receptor 182</fullName>
    </submittedName>
</protein>
<dbReference type="PANTHER" id="PTHR21137:SF43">
    <property type="entry name" value="ODORANT RECEPTOR 47A-RELATED"/>
    <property type="match status" value="1"/>
</dbReference>
<keyword evidence="3 9" id="KW-0812">Transmembrane</keyword>
<feature type="transmembrane region" description="Helical" evidence="9">
    <location>
        <begin position="51"/>
        <end position="69"/>
    </location>
</feature>
<feature type="transmembrane region" description="Helical" evidence="9">
    <location>
        <begin position="316"/>
        <end position="336"/>
    </location>
</feature>
<keyword evidence="5 9" id="KW-1133">Transmembrane helix</keyword>
<name>A0A8J2EMG9_COTCN</name>
<evidence type="ECO:0000256" key="4">
    <source>
        <dbReference type="ARBA" id="ARBA00022725"/>
    </source>
</evidence>
<evidence type="ECO:0000313" key="11">
    <source>
        <dbReference type="Proteomes" id="UP000786811"/>
    </source>
</evidence>
<accession>A0A8J2EMG9</accession>
<reference evidence="10" key="1">
    <citation type="submission" date="2021-04" db="EMBL/GenBank/DDBJ databases">
        <authorList>
            <person name="Chebbi M.A.C M."/>
        </authorList>
    </citation>
    <scope>NUCLEOTIDE SEQUENCE</scope>
</reference>
<evidence type="ECO:0000256" key="7">
    <source>
        <dbReference type="ARBA" id="ARBA00023170"/>
    </source>
</evidence>
<feature type="transmembrane region" description="Helical" evidence="9">
    <location>
        <begin position="145"/>
        <end position="164"/>
    </location>
</feature>
<keyword evidence="11" id="KW-1185">Reference proteome</keyword>
<dbReference type="EMBL" id="CAJNRD030001114">
    <property type="protein sequence ID" value="CAG5073984.1"/>
    <property type="molecule type" value="Genomic_DNA"/>
</dbReference>
<evidence type="ECO:0000256" key="3">
    <source>
        <dbReference type="ARBA" id="ARBA00022692"/>
    </source>
</evidence>
<dbReference type="AlphaFoldDB" id="A0A8J2EMG9"/>
<dbReference type="GO" id="GO:0005886">
    <property type="term" value="C:plasma membrane"/>
    <property type="evidence" value="ECO:0007669"/>
    <property type="project" value="TreeGrafter"/>
</dbReference>
<evidence type="ECO:0000256" key="9">
    <source>
        <dbReference type="SAM" id="Phobius"/>
    </source>
</evidence>
<keyword evidence="7 10" id="KW-0675">Receptor</keyword>
<keyword evidence="8" id="KW-0807">Transducer</keyword>
<evidence type="ECO:0000256" key="5">
    <source>
        <dbReference type="ARBA" id="ARBA00022989"/>
    </source>
</evidence>
<feature type="non-terminal residue" evidence="10">
    <location>
        <position position="1"/>
    </location>
</feature>
<evidence type="ECO:0000256" key="1">
    <source>
        <dbReference type="ARBA" id="ARBA00004141"/>
    </source>
</evidence>
<feature type="transmembrane region" description="Helical" evidence="9">
    <location>
        <begin position="81"/>
        <end position="104"/>
    </location>
</feature>
<dbReference type="Pfam" id="PF02949">
    <property type="entry name" value="7tm_6"/>
    <property type="match status" value="1"/>
</dbReference>
<keyword evidence="6 9" id="KW-0472">Membrane</keyword>
<sequence>MIDRAEDVGDTCERLLNIELIVLQLIGLKSMRNAFRDNIEIYITSSYKEGFISSLGVSVFMLYVYSGFWTLHLVGYDDISFAAEVITVILSASMCMIKGLTLSLHRRQLFNILRDFHILWKNAKTRKNLRPQIDELINSSKPARYCYMFAAISVGLSYGLRPYYLLVSHYLINSNETLDYSATVYPLLYPFPYNSLVTYNFCIIYEQCVNYFAVFYWITCDTIFIQLTTHICIHTLVLADDFKLEAYNEKNIKSYTDFNAIISLIKRHRHILGLCKQIEILFNPIIFFTVLFNGIDLCCCIFTLDKEASEGHWPKFARSIAHAMTLLIQIIIYCNFAHRATEMTKSITTSIYNSPWMKCDRKIKKLLMITTMRANKEYKFMAYGLLILDREQMTRIFKTTGSYIALLRSFS</sequence>
<keyword evidence="2" id="KW-0716">Sensory transduction</keyword>
<dbReference type="OrthoDB" id="7663575at2759"/>
<dbReference type="InterPro" id="IPR004117">
    <property type="entry name" value="7tm6_olfct_rcpt"/>
</dbReference>
<evidence type="ECO:0000313" key="10">
    <source>
        <dbReference type="EMBL" id="CAG5073984.1"/>
    </source>
</evidence>
<evidence type="ECO:0000256" key="8">
    <source>
        <dbReference type="ARBA" id="ARBA00023224"/>
    </source>
</evidence>
<comment type="subcellular location">
    <subcellularLocation>
        <location evidence="1">Membrane</location>
        <topology evidence="1">Multi-pass membrane protein</topology>
    </subcellularLocation>
</comment>
<dbReference type="Proteomes" id="UP000786811">
    <property type="component" value="Unassembled WGS sequence"/>
</dbReference>